<sequence length="701" mass="78996">MQSLTTMFSSIRTQFAINNYRVNISTSNTSLVELEPFERTLIHSLIALSLALVAYVAWDPRVEGDLLAVKLIEYNYNPSKVEGNFSGKSREVETAESDTKKVAEGELETYCLLFPTYATKTVEGKSTDQWNIRIRGWAFSAPKQSKSRNLFLGLTSLATGIKKDDERYQFLEARTSYFWASNISQGEFSLQVDGLTESNKMTIEGDPNDDGAFSTTTAPSGEGATTTTTSVNVPDVKKVLGHAEKIITPAVAHPESENTRMQVVPKSGHVSGDLSIPKETVLKWIEEQNSENVVSGFIHNFIGSKDKNRVRLLKVKAYQNNDTEPSYGVVNLVEPEGVSIISDIDDTIKDTNILQGAKSVLTNTFLQPFKDVQGMSELYRKFYEQGVSIHYVSNSPWQLFPSLRSFFHTYNFPPGSAHFKFYDGLIKSAYEQKENPMASKFMYIRELLRDFPNRKFILVGDTGELDPEIYTTIARENPGRILRIYVRDVTTEHVKDLPAQKPRHSYSQTFPTIYNYLRSYYSSLDEETGTETKEEEQAEKDVVEDVITHHAVAATAGETIHHKPERKSSLTDRLLDKLHVDMSYLHGTSTPITESSDPMKNNDNTSNKPKTPLSARILSPERAASLSSKFSKLRSTGKKNEEEDVNIFGDEEDDEVLKTPLEMFHERCVLLKQGLPENLFHIFTSAKELEDDPVIQEAIKS</sequence>
<evidence type="ECO:0000313" key="3">
    <source>
        <dbReference type="EMBL" id="CAG8594276.1"/>
    </source>
</evidence>
<gene>
    <name evidence="3" type="ORF">FMOSSE_LOCUS8606</name>
</gene>
<organism evidence="3 4">
    <name type="scientific">Funneliformis mosseae</name>
    <name type="common">Endomycorrhizal fungus</name>
    <name type="synonym">Glomus mosseae</name>
    <dbReference type="NCBI Taxonomy" id="27381"/>
    <lineage>
        <taxon>Eukaryota</taxon>
        <taxon>Fungi</taxon>
        <taxon>Fungi incertae sedis</taxon>
        <taxon>Mucoromycota</taxon>
        <taxon>Glomeromycotina</taxon>
        <taxon>Glomeromycetes</taxon>
        <taxon>Glomerales</taxon>
        <taxon>Glomeraceae</taxon>
        <taxon>Funneliformis</taxon>
    </lineage>
</organism>
<dbReference type="EMBL" id="CAJVPP010002268">
    <property type="protein sequence ID" value="CAG8594276.1"/>
    <property type="molecule type" value="Genomic_DNA"/>
</dbReference>
<dbReference type="InterPro" id="IPR052935">
    <property type="entry name" value="Mg2+_PAP"/>
</dbReference>
<comment type="caution">
    <text evidence="3">The sequence shown here is derived from an EMBL/GenBank/DDBJ whole genome shotgun (WGS) entry which is preliminary data.</text>
</comment>
<feature type="compositionally biased region" description="Polar residues" evidence="1">
    <location>
        <begin position="213"/>
        <end position="229"/>
    </location>
</feature>
<dbReference type="PANTHER" id="PTHR28208:SF3">
    <property type="entry name" value="PHOSPHATIDATE PHOSPHATASE APP1"/>
    <property type="match status" value="1"/>
</dbReference>
<reference evidence="3" key="1">
    <citation type="submission" date="2021-06" db="EMBL/GenBank/DDBJ databases">
        <authorList>
            <person name="Kallberg Y."/>
            <person name="Tangrot J."/>
            <person name="Rosling A."/>
        </authorList>
    </citation>
    <scope>NUCLEOTIDE SEQUENCE</scope>
    <source>
        <strain evidence="3">87-6 pot B 2015</strain>
    </source>
</reference>
<feature type="region of interest" description="Disordered" evidence="1">
    <location>
        <begin position="587"/>
        <end position="613"/>
    </location>
</feature>
<evidence type="ECO:0000256" key="1">
    <source>
        <dbReference type="SAM" id="MobiDB-lite"/>
    </source>
</evidence>
<keyword evidence="4" id="KW-1185">Reference proteome</keyword>
<accession>A0A9N9C7S6</accession>
<dbReference type="AlphaFoldDB" id="A0A9N9C7S6"/>
<dbReference type="GO" id="GO:0008195">
    <property type="term" value="F:phosphatidate phosphatase activity"/>
    <property type="evidence" value="ECO:0007669"/>
    <property type="project" value="InterPro"/>
</dbReference>
<dbReference type="GO" id="GO:0030479">
    <property type="term" value="C:actin cortical patch"/>
    <property type="evidence" value="ECO:0007669"/>
    <property type="project" value="TreeGrafter"/>
</dbReference>
<protein>
    <submittedName>
        <fullName evidence="3">8604_t:CDS:1</fullName>
    </submittedName>
</protein>
<feature type="region of interest" description="Disordered" evidence="1">
    <location>
        <begin position="199"/>
        <end position="229"/>
    </location>
</feature>
<name>A0A9N9C7S6_FUNMO</name>
<dbReference type="PANTHER" id="PTHR28208">
    <property type="entry name" value="PHOSPHATIDATE PHOSPHATASE APP1"/>
    <property type="match status" value="1"/>
</dbReference>
<dbReference type="InterPro" id="IPR019236">
    <property type="entry name" value="APP1_cat"/>
</dbReference>
<dbReference type="Proteomes" id="UP000789375">
    <property type="component" value="Unassembled WGS sequence"/>
</dbReference>
<proteinExistence type="predicted"/>
<evidence type="ECO:0000259" key="2">
    <source>
        <dbReference type="Pfam" id="PF09949"/>
    </source>
</evidence>
<evidence type="ECO:0000313" key="4">
    <source>
        <dbReference type="Proteomes" id="UP000789375"/>
    </source>
</evidence>
<feature type="compositionally biased region" description="Polar residues" evidence="1">
    <location>
        <begin position="587"/>
        <end position="609"/>
    </location>
</feature>
<dbReference type="Pfam" id="PF09949">
    <property type="entry name" value="APP1_cat"/>
    <property type="match status" value="1"/>
</dbReference>
<feature type="domain" description="Phosphatidate phosphatase APP1 catalytic" evidence="2">
    <location>
        <begin position="338"/>
        <end position="488"/>
    </location>
</feature>